<proteinExistence type="predicted"/>
<gene>
    <name evidence="2" type="ORF">LXD69_17440</name>
</gene>
<dbReference type="EMBL" id="CP090145">
    <property type="protein sequence ID" value="UOX33805.1"/>
    <property type="molecule type" value="Genomic_DNA"/>
</dbReference>
<dbReference type="Gene3D" id="3.10.450.50">
    <property type="match status" value="1"/>
</dbReference>
<organism evidence="2 3">
    <name type="scientific">Flavobacterium sediminilitoris</name>
    <dbReference type="NCBI Taxonomy" id="2024526"/>
    <lineage>
        <taxon>Bacteria</taxon>
        <taxon>Pseudomonadati</taxon>
        <taxon>Bacteroidota</taxon>
        <taxon>Flavobacteriia</taxon>
        <taxon>Flavobacteriales</taxon>
        <taxon>Flavobacteriaceae</taxon>
        <taxon>Flavobacterium</taxon>
    </lineage>
</organism>
<sequence>MKKSKNLVVSVLKVVVLSVLLFNVGCSKESEVEAVAEKFLTHLNKFEFKEAKEYCDDKTAPMIGMLESFAAMAKDLPKEEEATFKIIGSEIKDDVATVTYNQTKEGQTKEEKLILKKIDGKWKVSMNKEDANKEDGKVPSEEMLETETIEEDTTTVEDATIELDTIS</sequence>
<feature type="compositionally biased region" description="Basic and acidic residues" evidence="1">
    <location>
        <begin position="128"/>
        <end position="140"/>
    </location>
</feature>
<evidence type="ECO:0000256" key="1">
    <source>
        <dbReference type="SAM" id="MobiDB-lite"/>
    </source>
</evidence>
<feature type="region of interest" description="Disordered" evidence="1">
    <location>
        <begin position="128"/>
        <end position="151"/>
    </location>
</feature>
<feature type="compositionally biased region" description="Acidic residues" evidence="1">
    <location>
        <begin position="142"/>
        <end position="151"/>
    </location>
</feature>
<reference evidence="2" key="1">
    <citation type="submission" date="2021-12" db="EMBL/GenBank/DDBJ databases">
        <authorList>
            <person name="Cha I.-T."/>
            <person name="Lee K.-E."/>
            <person name="Park S.-J."/>
        </authorList>
    </citation>
    <scope>NUCLEOTIDE SEQUENCE</scope>
    <source>
        <strain evidence="2">YSM-43</strain>
    </source>
</reference>
<protein>
    <submittedName>
        <fullName evidence="2">DUF4878 domain-containing protein</fullName>
    </submittedName>
</protein>
<accession>A0ABY4HM89</accession>
<evidence type="ECO:0000313" key="2">
    <source>
        <dbReference type="EMBL" id="UOX33805.1"/>
    </source>
</evidence>
<keyword evidence="3" id="KW-1185">Reference proteome</keyword>
<dbReference type="RefSeq" id="WP_045972126.1">
    <property type="nucleotide sequence ID" value="NZ_CP090145.1"/>
</dbReference>
<dbReference type="Proteomes" id="UP000830454">
    <property type="component" value="Chromosome"/>
</dbReference>
<name>A0ABY4HM89_9FLAO</name>
<evidence type="ECO:0000313" key="3">
    <source>
        <dbReference type="Proteomes" id="UP000830454"/>
    </source>
</evidence>
<reference evidence="2" key="2">
    <citation type="submission" date="2022-04" db="EMBL/GenBank/DDBJ databases">
        <title>Complete Genome Sequence of Flavobacterium sediminilitoris YSM-43, Isolated from a Tidal Sediment.</title>
        <authorList>
            <person name="Lee P.A."/>
        </authorList>
    </citation>
    <scope>NUCLEOTIDE SEQUENCE</scope>
    <source>
        <strain evidence="2">YSM-43</strain>
    </source>
</reference>